<proteinExistence type="predicted"/>
<gene>
    <name evidence="2" type="ordered locus">Os02g0537600</name>
    <name evidence="2" type="ORF">OSNPB_020537600</name>
</gene>
<protein>
    <submittedName>
        <fullName evidence="2">Os02g0537600 protein</fullName>
    </submittedName>
</protein>
<feature type="compositionally biased region" description="Low complexity" evidence="1">
    <location>
        <begin position="81"/>
        <end position="90"/>
    </location>
</feature>
<dbReference type="PaxDb" id="39947-A0A0P0VK68"/>
<reference evidence="2 3" key="3">
    <citation type="journal article" date="2013" name="Rice">
        <title>Improvement of the Oryza sativa Nipponbare reference genome using next generation sequence and optical map data.</title>
        <authorList>
            <person name="Kawahara Y."/>
            <person name="de la Bastide M."/>
            <person name="Hamilton J.P."/>
            <person name="Kanamori H."/>
            <person name="McCombie W.R."/>
            <person name="Ouyang S."/>
            <person name="Schwartz D.C."/>
            <person name="Tanaka T."/>
            <person name="Wu J."/>
            <person name="Zhou S."/>
            <person name="Childs K.L."/>
            <person name="Davidson R.M."/>
            <person name="Lin H."/>
            <person name="Quesada-Ocampo L."/>
            <person name="Vaillancourt B."/>
            <person name="Sakai H."/>
            <person name="Lee S.S."/>
            <person name="Kim J."/>
            <person name="Numa H."/>
            <person name="Itoh T."/>
            <person name="Buell C.R."/>
            <person name="Matsumoto T."/>
        </authorList>
    </citation>
    <scope>NUCLEOTIDE SEQUENCE [LARGE SCALE GENOMIC DNA]</scope>
    <source>
        <strain evidence="3">cv. Nipponbare</strain>
    </source>
</reference>
<name>A0A0P0VK68_ORYSJ</name>
<accession>A0A0P0VK68</accession>
<reference evidence="3" key="1">
    <citation type="journal article" date="2005" name="Nature">
        <title>The map-based sequence of the rice genome.</title>
        <authorList>
            <consortium name="International rice genome sequencing project (IRGSP)"/>
            <person name="Matsumoto T."/>
            <person name="Wu J."/>
            <person name="Kanamori H."/>
            <person name="Katayose Y."/>
            <person name="Fujisawa M."/>
            <person name="Namiki N."/>
            <person name="Mizuno H."/>
            <person name="Yamamoto K."/>
            <person name="Antonio B.A."/>
            <person name="Baba T."/>
            <person name="Sakata K."/>
            <person name="Nagamura Y."/>
            <person name="Aoki H."/>
            <person name="Arikawa K."/>
            <person name="Arita K."/>
            <person name="Bito T."/>
            <person name="Chiden Y."/>
            <person name="Fujitsuka N."/>
            <person name="Fukunaka R."/>
            <person name="Hamada M."/>
            <person name="Harada C."/>
            <person name="Hayashi A."/>
            <person name="Hijishita S."/>
            <person name="Honda M."/>
            <person name="Hosokawa S."/>
            <person name="Ichikawa Y."/>
            <person name="Idonuma A."/>
            <person name="Iijima M."/>
            <person name="Ikeda M."/>
            <person name="Ikeno M."/>
            <person name="Ito K."/>
            <person name="Ito S."/>
            <person name="Ito T."/>
            <person name="Ito Y."/>
            <person name="Ito Y."/>
            <person name="Iwabuchi A."/>
            <person name="Kamiya K."/>
            <person name="Karasawa W."/>
            <person name="Kurita K."/>
            <person name="Katagiri S."/>
            <person name="Kikuta A."/>
            <person name="Kobayashi H."/>
            <person name="Kobayashi N."/>
            <person name="Machita K."/>
            <person name="Maehara T."/>
            <person name="Masukawa M."/>
            <person name="Mizubayashi T."/>
            <person name="Mukai Y."/>
            <person name="Nagasaki H."/>
            <person name="Nagata Y."/>
            <person name="Naito S."/>
            <person name="Nakashima M."/>
            <person name="Nakama Y."/>
            <person name="Nakamichi Y."/>
            <person name="Nakamura M."/>
            <person name="Meguro A."/>
            <person name="Negishi M."/>
            <person name="Ohta I."/>
            <person name="Ohta T."/>
            <person name="Okamoto M."/>
            <person name="Ono N."/>
            <person name="Saji S."/>
            <person name="Sakaguchi M."/>
            <person name="Sakai K."/>
            <person name="Shibata M."/>
            <person name="Shimokawa T."/>
            <person name="Song J."/>
            <person name="Takazaki Y."/>
            <person name="Terasawa K."/>
            <person name="Tsugane M."/>
            <person name="Tsuji K."/>
            <person name="Ueda S."/>
            <person name="Waki K."/>
            <person name="Yamagata H."/>
            <person name="Yamamoto M."/>
            <person name="Yamamoto S."/>
            <person name="Yamane H."/>
            <person name="Yoshiki S."/>
            <person name="Yoshihara R."/>
            <person name="Yukawa K."/>
            <person name="Zhong H."/>
            <person name="Yano M."/>
            <person name="Yuan Q."/>
            <person name="Ouyang S."/>
            <person name="Liu J."/>
            <person name="Jones K.M."/>
            <person name="Gansberger K."/>
            <person name="Moffat K."/>
            <person name="Hill J."/>
            <person name="Bera J."/>
            <person name="Fadrosh D."/>
            <person name="Jin S."/>
            <person name="Johri S."/>
            <person name="Kim M."/>
            <person name="Overton L."/>
            <person name="Reardon M."/>
            <person name="Tsitrin T."/>
            <person name="Vuong H."/>
            <person name="Weaver B."/>
            <person name="Ciecko A."/>
            <person name="Tallon L."/>
            <person name="Jackson J."/>
            <person name="Pai G."/>
            <person name="Aken S.V."/>
            <person name="Utterback T."/>
            <person name="Reidmuller S."/>
            <person name="Feldblyum T."/>
            <person name="Hsiao J."/>
            <person name="Zismann V."/>
            <person name="Iobst S."/>
            <person name="de Vazeille A.R."/>
            <person name="Buell C.R."/>
            <person name="Ying K."/>
            <person name="Li Y."/>
            <person name="Lu T."/>
            <person name="Huang Y."/>
            <person name="Zhao Q."/>
            <person name="Feng Q."/>
            <person name="Zhang L."/>
            <person name="Zhu J."/>
            <person name="Weng Q."/>
            <person name="Mu J."/>
            <person name="Lu Y."/>
            <person name="Fan D."/>
            <person name="Liu Y."/>
            <person name="Guan J."/>
            <person name="Zhang Y."/>
            <person name="Yu S."/>
            <person name="Liu X."/>
            <person name="Zhang Y."/>
            <person name="Hong G."/>
            <person name="Han B."/>
            <person name="Choisne N."/>
            <person name="Demange N."/>
            <person name="Orjeda G."/>
            <person name="Samain S."/>
            <person name="Cattolico L."/>
            <person name="Pelletier E."/>
            <person name="Couloux A."/>
            <person name="Segurens B."/>
            <person name="Wincker P."/>
            <person name="D'Hont A."/>
            <person name="Scarpelli C."/>
            <person name="Weissenbach J."/>
            <person name="Salanoubat M."/>
            <person name="Quetier F."/>
            <person name="Yu Y."/>
            <person name="Kim H.R."/>
            <person name="Rambo T."/>
            <person name="Currie J."/>
            <person name="Collura K."/>
            <person name="Luo M."/>
            <person name="Yang T."/>
            <person name="Ammiraju J.S.S."/>
            <person name="Engler F."/>
            <person name="Soderlund C."/>
            <person name="Wing R.A."/>
            <person name="Palmer L.E."/>
            <person name="de la Bastide M."/>
            <person name="Spiegel L."/>
            <person name="Nascimento L."/>
            <person name="Zutavern T."/>
            <person name="O'Shaughnessy A."/>
            <person name="Dike S."/>
            <person name="Dedhia N."/>
            <person name="Preston R."/>
            <person name="Balija V."/>
            <person name="McCombie W.R."/>
            <person name="Chow T."/>
            <person name="Chen H."/>
            <person name="Chung M."/>
            <person name="Chen C."/>
            <person name="Shaw J."/>
            <person name="Wu H."/>
            <person name="Hsiao K."/>
            <person name="Chao Y."/>
            <person name="Chu M."/>
            <person name="Cheng C."/>
            <person name="Hour A."/>
            <person name="Lee P."/>
            <person name="Lin S."/>
            <person name="Lin Y."/>
            <person name="Liou J."/>
            <person name="Liu S."/>
            <person name="Hsing Y."/>
            <person name="Raghuvanshi S."/>
            <person name="Mohanty A."/>
            <person name="Bharti A.K."/>
            <person name="Gaur A."/>
            <person name="Gupta V."/>
            <person name="Kumar D."/>
            <person name="Ravi V."/>
            <person name="Vij S."/>
            <person name="Kapur A."/>
            <person name="Khurana P."/>
            <person name="Khurana P."/>
            <person name="Khurana J.P."/>
            <person name="Tyagi A.K."/>
            <person name="Gaikwad K."/>
            <person name="Singh A."/>
            <person name="Dalal V."/>
            <person name="Srivastava S."/>
            <person name="Dixit A."/>
            <person name="Pal A.K."/>
            <person name="Ghazi I.A."/>
            <person name="Yadav M."/>
            <person name="Pandit A."/>
            <person name="Bhargava A."/>
            <person name="Sureshbabu K."/>
            <person name="Batra K."/>
            <person name="Sharma T.R."/>
            <person name="Mohapatra T."/>
            <person name="Singh N.K."/>
            <person name="Messing J."/>
            <person name="Nelson A.B."/>
            <person name="Fuks G."/>
            <person name="Kavchok S."/>
            <person name="Keizer G."/>
            <person name="Linton E."/>
            <person name="Llaca V."/>
            <person name="Song R."/>
            <person name="Tanyolac B."/>
            <person name="Young S."/>
            <person name="Ho-Il K."/>
            <person name="Hahn J.H."/>
            <person name="Sangsakoo G."/>
            <person name="Vanavichit A."/>
            <person name="de Mattos Luiz.A.T."/>
            <person name="Zimmer P.D."/>
            <person name="Malone G."/>
            <person name="Dellagostin O."/>
            <person name="de Oliveira A.C."/>
            <person name="Bevan M."/>
            <person name="Bancroft I."/>
            <person name="Minx P."/>
            <person name="Cordum H."/>
            <person name="Wilson R."/>
            <person name="Cheng Z."/>
            <person name="Jin W."/>
            <person name="Jiang J."/>
            <person name="Leong S.A."/>
            <person name="Iwama H."/>
            <person name="Gojobori T."/>
            <person name="Itoh T."/>
            <person name="Niimura Y."/>
            <person name="Fujii Y."/>
            <person name="Habara T."/>
            <person name="Sakai H."/>
            <person name="Sato Y."/>
            <person name="Wilson G."/>
            <person name="Kumar K."/>
            <person name="McCouch S."/>
            <person name="Juretic N."/>
            <person name="Hoen D."/>
            <person name="Wright S."/>
            <person name="Bruskiewich R."/>
            <person name="Bureau T."/>
            <person name="Miyao A."/>
            <person name="Hirochika H."/>
            <person name="Nishikawa T."/>
            <person name="Kadowaki K."/>
            <person name="Sugiura M."/>
            <person name="Burr B."/>
            <person name="Sasaki T."/>
        </authorList>
    </citation>
    <scope>NUCLEOTIDE SEQUENCE [LARGE SCALE GENOMIC DNA]</scope>
    <source>
        <strain evidence="3">cv. Nipponbare</strain>
    </source>
</reference>
<keyword evidence="3" id="KW-1185">Reference proteome</keyword>
<dbReference type="InParanoid" id="A0A0P0VK68"/>
<reference evidence="2 3" key="2">
    <citation type="journal article" date="2013" name="Plant Cell Physiol.">
        <title>Rice Annotation Project Database (RAP-DB): an integrative and interactive database for rice genomics.</title>
        <authorList>
            <person name="Sakai H."/>
            <person name="Lee S.S."/>
            <person name="Tanaka T."/>
            <person name="Numa H."/>
            <person name="Kim J."/>
            <person name="Kawahara Y."/>
            <person name="Wakimoto H."/>
            <person name="Yang C.C."/>
            <person name="Iwamoto M."/>
            <person name="Abe T."/>
            <person name="Yamada Y."/>
            <person name="Muto A."/>
            <person name="Inokuchi H."/>
            <person name="Ikemura T."/>
            <person name="Matsumoto T."/>
            <person name="Sasaki T."/>
            <person name="Itoh T."/>
        </authorList>
    </citation>
    <scope>NUCLEOTIDE SEQUENCE [LARGE SCALE GENOMIC DNA]</scope>
    <source>
        <strain evidence="3">cv. Nipponbare</strain>
    </source>
</reference>
<feature type="region of interest" description="Disordered" evidence="1">
    <location>
        <begin position="41"/>
        <end position="91"/>
    </location>
</feature>
<evidence type="ECO:0000313" key="3">
    <source>
        <dbReference type="Proteomes" id="UP000059680"/>
    </source>
</evidence>
<organism evidence="2 3">
    <name type="scientific">Oryza sativa subsp. japonica</name>
    <name type="common">Rice</name>
    <dbReference type="NCBI Taxonomy" id="39947"/>
    <lineage>
        <taxon>Eukaryota</taxon>
        <taxon>Viridiplantae</taxon>
        <taxon>Streptophyta</taxon>
        <taxon>Embryophyta</taxon>
        <taxon>Tracheophyta</taxon>
        <taxon>Spermatophyta</taxon>
        <taxon>Magnoliopsida</taxon>
        <taxon>Liliopsida</taxon>
        <taxon>Poales</taxon>
        <taxon>Poaceae</taxon>
        <taxon>BOP clade</taxon>
        <taxon>Oryzoideae</taxon>
        <taxon>Oryzeae</taxon>
        <taxon>Oryzinae</taxon>
        <taxon>Oryza</taxon>
        <taxon>Oryza sativa</taxon>
    </lineage>
</organism>
<dbReference type="AlphaFoldDB" id="A0A0P0VK68"/>
<dbReference type="EMBL" id="AP014958">
    <property type="protein sequence ID" value="BAS79076.1"/>
    <property type="molecule type" value="Genomic_DNA"/>
</dbReference>
<evidence type="ECO:0000256" key="1">
    <source>
        <dbReference type="SAM" id="MobiDB-lite"/>
    </source>
</evidence>
<dbReference type="Proteomes" id="UP000059680">
    <property type="component" value="Chromosome 2"/>
</dbReference>
<sequence length="115" mass="12238">MAAATGSGPDDAGACADGRKDDAAVRQLRRYSVTTAPNEANTAVADGCPDLGDGSLQTTALRTRPSMETMEVRRPTPKRGSAPSSPSSLLPRRHHCTLCHCSHPWRQVRGRGDAR</sequence>
<evidence type="ECO:0000313" key="2">
    <source>
        <dbReference type="EMBL" id="BAS79076.1"/>
    </source>
</evidence>